<gene>
    <name evidence="3" type="ORF">EV420DRAFT_1574103</name>
    <name evidence="2" type="ORF">EV420DRAFT_1582612</name>
</gene>
<dbReference type="Proteomes" id="UP001175211">
    <property type="component" value="Unassembled WGS sequence"/>
</dbReference>
<dbReference type="RefSeq" id="XP_060325209.1">
    <property type="nucleotide sequence ID" value="XM_060474405.1"/>
</dbReference>
<evidence type="ECO:0000313" key="3">
    <source>
        <dbReference type="EMBL" id="KAK0444639.1"/>
    </source>
</evidence>
<dbReference type="AlphaFoldDB" id="A0AA39JNN3"/>
<evidence type="ECO:0000313" key="2">
    <source>
        <dbReference type="EMBL" id="KAK0440052.1"/>
    </source>
</evidence>
<comment type="caution">
    <text evidence="3">The sequence shown here is derived from an EMBL/GenBank/DDBJ whole genome shotgun (WGS) entry which is preliminary data.</text>
</comment>
<name>A0AA39JNN3_ARMTA</name>
<protein>
    <submittedName>
        <fullName evidence="3">Uncharacterized protein</fullName>
    </submittedName>
</protein>
<feature type="region of interest" description="Disordered" evidence="1">
    <location>
        <begin position="1"/>
        <end position="20"/>
    </location>
</feature>
<dbReference type="EMBL" id="JAUEPS010000079">
    <property type="protein sequence ID" value="KAK0440052.1"/>
    <property type="molecule type" value="Genomic_DNA"/>
</dbReference>
<organism evidence="3 4">
    <name type="scientific">Armillaria tabescens</name>
    <name type="common">Ringless honey mushroom</name>
    <name type="synonym">Agaricus tabescens</name>
    <dbReference type="NCBI Taxonomy" id="1929756"/>
    <lineage>
        <taxon>Eukaryota</taxon>
        <taxon>Fungi</taxon>
        <taxon>Dikarya</taxon>
        <taxon>Basidiomycota</taxon>
        <taxon>Agaricomycotina</taxon>
        <taxon>Agaricomycetes</taxon>
        <taxon>Agaricomycetidae</taxon>
        <taxon>Agaricales</taxon>
        <taxon>Marasmiineae</taxon>
        <taxon>Physalacriaceae</taxon>
        <taxon>Desarmillaria</taxon>
    </lineage>
</organism>
<evidence type="ECO:0000313" key="4">
    <source>
        <dbReference type="Proteomes" id="UP001175211"/>
    </source>
</evidence>
<accession>A0AA39JNN3</accession>
<proteinExistence type="predicted"/>
<reference evidence="3" key="1">
    <citation type="submission" date="2023-06" db="EMBL/GenBank/DDBJ databases">
        <authorList>
            <consortium name="Lawrence Berkeley National Laboratory"/>
            <person name="Ahrendt S."/>
            <person name="Sahu N."/>
            <person name="Indic B."/>
            <person name="Wong-Bajracharya J."/>
            <person name="Merenyi Z."/>
            <person name="Ke H.-M."/>
            <person name="Monk M."/>
            <person name="Kocsube S."/>
            <person name="Drula E."/>
            <person name="Lipzen A."/>
            <person name="Balint B."/>
            <person name="Henrissat B."/>
            <person name="Andreopoulos B."/>
            <person name="Martin F.M."/>
            <person name="Harder C.B."/>
            <person name="Rigling D."/>
            <person name="Ford K.L."/>
            <person name="Foster G.D."/>
            <person name="Pangilinan J."/>
            <person name="Papanicolaou A."/>
            <person name="Barry K."/>
            <person name="LaButti K."/>
            <person name="Viragh M."/>
            <person name="Koriabine M."/>
            <person name="Yan M."/>
            <person name="Riley R."/>
            <person name="Champramary S."/>
            <person name="Plett K.L."/>
            <person name="Tsai I.J."/>
            <person name="Slot J."/>
            <person name="Sipos G."/>
            <person name="Plett J."/>
            <person name="Nagy L.G."/>
            <person name="Grigoriev I.V."/>
        </authorList>
    </citation>
    <scope>NUCLEOTIDE SEQUENCE</scope>
    <source>
        <strain evidence="3">CCBAS 213</strain>
    </source>
</reference>
<dbReference type="GeneID" id="85357953"/>
<keyword evidence="4" id="KW-1185">Reference proteome</keyword>
<dbReference type="EMBL" id="JAUEPS010000053">
    <property type="protein sequence ID" value="KAK0444639.1"/>
    <property type="molecule type" value="Genomic_DNA"/>
</dbReference>
<sequence>MSQEDGLAPPGFYGTQISDTLPDLPTQDIKLFRQFYGTTQPERYTLDLSDTPSGQELQGELEALKGRLEELMGTIGKVGDASANTLDDGELVALIKDALQLPRKARRVVDPDNSETESDSDSDKLSLSSRVDFLTNPALEKDTKWHMRGLDLYLTLDEQLTTARCVEATAESALVQIQVEQEKLRLKAKACREAIGERRDRCERLYNARMALKKHLMNPDLSR</sequence>
<evidence type="ECO:0000256" key="1">
    <source>
        <dbReference type="SAM" id="MobiDB-lite"/>
    </source>
</evidence>